<evidence type="ECO:0000256" key="4">
    <source>
        <dbReference type="ARBA" id="ARBA00022898"/>
    </source>
</evidence>
<feature type="non-terminal residue" evidence="8">
    <location>
        <position position="1"/>
    </location>
</feature>
<dbReference type="InterPro" id="IPR036052">
    <property type="entry name" value="TrpB-like_PALP_sf"/>
</dbReference>
<comment type="cofactor">
    <cofactor evidence="1">
        <name>pyridoxal 5'-phosphate</name>
        <dbReference type="ChEBI" id="CHEBI:597326"/>
    </cofactor>
</comment>
<dbReference type="GO" id="GO:0009097">
    <property type="term" value="P:isoleucine biosynthetic process"/>
    <property type="evidence" value="ECO:0007669"/>
    <property type="project" value="TreeGrafter"/>
</dbReference>
<evidence type="ECO:0000256" key="6">
    <source>
        <dbReference type="ARBA" id="ARBA00049406"/>
    </source>
</evidence>
<evidence type="ECO:0000256" key="1">
    <source>
        <dbReference type="ARBA" id="ARBA00001933"/>
    </source>
</evidence>
<dbReference type="GO" id="GO:0004794">
    <property type="term" value="F:threonine deaminase activity"/>
    <property type="evidence" value="ECO:0007669"/>
    <property type="project" value="TreeGrafter"/>
</dbReference>
<comment type="catalytic activity">
    <reaction evidence="6">
        <text>L-serine = pyruvate + NH4(+)</text>
        <dbReference type="Rhea" id="RHEA:19169"/>
        <dbReference type="ChEBI" id="CHEBI:15361"/>
        <dbReference type="ChEBI" id="CHEBI:28938"/>
        <dbReference type="ChEBI" id="CHEBI:33384"/>
        <dbReference type="EC" id="4.3.1.17"/>
    </reaction>
</comment>
<evidence type="ECO:0000313" key="8">
    <source>
        <dbReference type="EMBL" id="SVC43476.1"/>
    </source>
</evidence>
<keyword evidence="4" id="KW-0663">Pyridoxal phosphate</keyword>
<dbReference type="InterPro" id="IPR001926">
    <property type="entry name" value="TrpB-like_PALP"/>
</dbReference>
<dbReference type="EC" id="4.3.1.17" evidence="3"/>
<evidence type="ECO:0000259" key="7">
    <source>
        <dbReference type="Pfam" id="PF00291"/>
    </source>
</evidence>
<dbReference type="InterPro" id="IPR050147">
    <property type="entry name" value="Ser/Thr_Dehydratase"/>
</dbReference>
<dbReference type="PANTHER" id="PTHR48078:SF2">
    <property type="entry name" value="CATABOLIC L-SERINE_THREONINE DEHYDRATASE"/>
    <property type="match status" value="1"/>
</dbReference>
<proteinExistence type="inferred from homology"/>
<name>A0A382M3N1_9ZZZZ</name>
<dbReference type="SUPFAM" id="SSF53686">
    <property type="entry name" value="Tryptophan synthase beta subunit-like PLP-dependent enzymes"/>
    <property type="match status" value="1"/>
</dbReference>
<dbReference type="AlphaFoldDB" id="A0A382M3N1"/>
<reference evidence="8" key="1">
    <citation type="submission" date="2018-05" db="EMBL/GenBank/DDBJ databases">
        <authorList>
            <person name="Lanie J.A."/>
            <person name="Ng W.-L."/>
            <person name="Kazmierczak K.M."/>
            <person name="Andrzejewski T.M."/>
            <person name="Davidsen T.M."/>
            <person name="Wayne K.J."/>
            <person name="Tettelin H."/>
            <person name="Glass J.I."/>
            <person name="Rusch D."/>
            <person name="Podicherti R."/>
            <person name="Tsui H.-C.T."/>
            <person name="Winkler M.E."/>
        </authorList>
    </citation>
    <scope>NUCLEOTIDE SEQUENCE</scope>
</reference>
<feature type="domain" description="Tryptophan synthase beta chain-like PALP" evidence="7">
    <location>
        <begin position="3"/>
        <end position="147"/>
    </location>
</feature>
<gene>
    <name evidence="8" type="ORF">METZ01_LOCUS296330</name>
</gene>
<protein>
    <recommendedName>
        <fullName evidence="3">L-serine ammonia-lyase</fullName>
        <ecNumber evidence="3">4.3.1.17</ecNumber>
    </recommendedName>
</protein>
<dbReference type="GO" id="GO:0006567">
    <property type="term" value="P:L-threonine catabolic process"/>
    <property type="evidence" value="ECO:0007669"/>
    <property type="project" value="TreeGrafter"/>
</dbReference>
<organism evidence="8">
    <name type="scientific">marine metagenome</name>
    <dbReference type="NCBI Taxonomy" id="408172"/>
    <lineage>
        <taxon>unclassified sequences</taxon>
        <taxon>metagenomes</taxon>
        <taxon>ecological metagenomes</taxon>
    </lineage>
</organism>
<evidence type="ECO:0000256" key="2">
    <source>
        <dbReference type="ARBA" id="ARBA00010869"/>
    </source>
</evidence>
<dbReference type="GO" id="GO:0003941">
    <property type="term" value="F:L-serine ammonia-lyase activity"/>
    <property type="evidence" value="ECO:0007669"/>
    <property type="project" value="UniProtKB-EC"/>
</dbReference>
<accession>A0A382M3N1</accession>
<evidence type="ECO:0000256" key="5">
    <source>
        <dbReference type="ARBA" id="ARBA00023239"/>
    </source>
</evidence>
<dbReference type="GO" id="GO:0006565">
    <property type="term" value="P:L-serine catabolic process"/>
    <property type="evidence" value="ECO:0007669"/>
    <property type="project" value="TreeGrafter"/>
</dbReference>
<evidence type="ECO:0000256" key="3">
    <source>
        <dbReference type="ARBA" id="ARBA00012093"/>
    </source>
</evidence>
<dbReference type="PANTHER" id="PTHR48078">
    <property type="entry name" value="THREONINE DEHYDRATASE, MITOCHONDRIAL-RELATED"/>
    <property type="match status" value="1"/>
</dbReference>
<comment type="similarity">
    <text evidence="2">Belongs to the serine/threonine dehydratase family.</text>
</comment>
<dbReference type="Pfam" id="PF00291">
    <property type="entry name" value="PALP"/>
    <property type="match status" value="1"/>
</dbReference>
<dbReference type="Gene3D" id="3.40.50.1100">
    <property type="match status" value="1"/>
</dbReference>
<dbReference type="EMBL" id="UINC01091031">
    <property type="protein sequence ID" value="SVC43476.1"/>
    <property type="molecule type" value="Genomic_DNA"/>
</dbReference>
<keyword evidence="5" id="KW-0456">Lyase</keyword>
<sequence>VEEMRAAGPKPGAVVVAVGGGGLLCGVVEGLHRVGWDDVPVLAVETEGAASFAKTVEAGEPITLDGIDSIAVTLGALSVTPKALEWTQNHPITPWLVSDREALNACKRYLDDHRILVEPACGAALAAVYDRATPLQGCDPVVAIVCGGAGVSLELLATWERRVNN</sequence>